<evidence type="ECO:0000313" key="3">
    <source>
        <dbReference type="Proteomes" id="UP000298652"/>
    </source>
</evidence>
<dbReference type="EMBL" id="CM016554">
    <property type="protein sequence ID" value="TKW29198.1"/>
    <property type="molecule type" value="Genomic_DNA"/>
</dbReference>
<dbReference type="Proteomes" id="UP000298652">
    <property type="component" value="Chromosome 3"/>
</dbReference>
<feature type="region of interest" description="Disordered" evidence="1">
    <location>
        <begin position="418"/>
        <end position="441"/>
    </location>
</feature>
<feature type="region of interest" description="Disordered" evidence="1">
    <location>
        <begin position="176"/>
        <end position="195"/>
    </location>
</feature>
<sequence>MVSNANLHPGLIFVVKVHSLLGAKISSAEGQGFWLLAAFPRSKFKLSEDSVGFLLQSIIGGFASHFVPLEVHDWIFKFKVSSKKVGLLIYQLGFFQSKDFKVVSNLCNDHGMNLAKQGRQVHGINVSEPPITITWKDSVHSGELAASSPQPASEPSSPPFQPGALHCPPCASPAFPAVRSSEPQPSELHPSSLPQQPKDYQEALMAYRFVGSDPFLPRGSHRRLVGFRKPMARVVLGGPHCRNCDVAIVNIEPLPQQDFLIGGSPHDYVQYRIYFTKHNRGWNNKIVTMNCDVWLMLLGFNIDFWSRADIEKTISAFGKLLVWEEDPHNLARIVVKARVLDLSRIPWFIVCSEGEDFEGDSWVAQCEILQYKMLGGALQMKINYLMMWSPISPNQHLNANPGPAPQWGLWLDRSEAQPDAPFIGPPANPQGPQQNEQEPQLPAQAPVNDFLEINDLAVNGNALDIDLNMPIDDDMGGIDNLIQAAEDLEEEEPLHPAQIIDATCRGGGSVPFYSTRERPYRSERIRERVVDIPLLWYDFFTAQLLNPLSFVWAKNFLTSSAMQFFQTESKAVSFGLPNKCPLPMQPAGLDSHQLLTGFSEKSKPISKDELRRSKRCKSQNQGFNLSGCKDKDYIGCSIKPPTFTPFVIRNLGESFCKVDPKKLTIIALHKKKSLAPPGGRKLTKKKPDHLKDDSEAQKISKKKPKK</sequence>
<dbReference type="OMA" id="ITITWKD"/>
<dbReference type="PANTHER" id="PTHR33075:SF7">
    <property type="entry name" value="OS02G0303350 PROTEIN"/>
    <property type="match status" value="1"/>
</dbReference>
<proteinExistence type="predicted"/>
<protein>
    <submittedName>
        <fullName evidence="2">Uncharacterized protein</fullName>
    </submittedName>
</protein>
<dbReference type="PANTHER" id="PTHR33075">
    <property type="entry name" value="OS02G0499800 PROTEIN"/>
    <property type="match status" value="1"/>
</dbReference>
<organism evidence="2 3">
    <name type="scientific">Setaria viridis</name>
    <name type="common">Green bristlegrass</name>
    <name type="synonym">Setaria italica subsp. viridis</name>
    <dbReference type="NCBI Taxonomy" id="4556"/>
    <lineage>
        <taxon>Eukaryota</taxon>
        <taxon>Viridiplantae</taxon>
        <taxon>Streptophyta</taxon>
        <taxon>Embryophyta</taxon>
        <taxon>Tracheophyta</taxon>
        <taxon>Spermatophyta</taxon>
        <taxon>Magnoliopsida</taxon>
        <taxon>Liliopsida</taxon>
        <taxon>Poales</taxon>
        <taxon>Poaceae</taxon>
        <taxon>PACMAD clade</taxon>
        <taxon>Panicoideae</taxon>
        <taxon>Panicodae</taxon>
        <taxon>Paniceae</taxon>
        <taxon>Cenchrinae</taxon>
        <taxon>Setaria</taxon>
    </lineage>
</organism>
<feature type="compositionally biased region" description="Basic and acidic residues" evidence="1">
    <location>
        <begin position="689"/>
        <end position="698"/>
    </location>
</feature>
<feature type="region of interest" description="Disordered" evidence="1">
    <location>
        <begin position="143"/>
        <end position="163"/>
    </location>
</feature>
<feature type="region of interest" description="Disordered" evidence="1">
    <location>
        <begin position="674"/>
        <end position="706"/>
    </location>
</feature>
<feature type="compositionally biased region" description="Low complexity" evidence="1">
    <location>
        <begin position="430"/>
        <end position="441"/>
    </location>
</feature>
<accession>A0A4U6VI46</accession>
<keyword evidence="3" id="KW-1185">Reference proteome</keyword>
<gene>
    <name evidence="2" type="ORF">SEVIR_3G380300v2</name>
</gene>
<name>A0A4U6VI46_SETVI</name>
<evidence type="ECO:0000313" key="2">
    <source>
        <dbReference type="EMBL" id="TKW29198.1"/>
    </source>
</evidence>
<dbReference type="AlphaFoldDB" id="A0A4U6VI46"/>
<reference evidence="2" key="1">
    <citation type="submission" date="2019-03" db="EMBL/GenBank/DDBJ databases">
        <title>WGS assembly of Setaria viridis.</title>
        <authorList>
            <person name="Huang P."/>
            <person name="Jenkins J."/>
            <person name="Grimwood J."/>
            <person name="Barry K."/>
            <person name="Healey A."/>
            <person name="Mamidi S."/>
            <person name="Sreedasyam A."/>
            <person name="Shu S."/>
            <person name="Feldman M."/>
            <person name="Wu J."/>
            <person name="Yu Y."/>
            <person name="Chen C."/>
            <person name="Johnson J."/>
            <person name="Rokhsar D."/>
            <person name="Baxter I."/>
            <person name="Schmutz J."/>
            <person name="Brutnell T."/>
            <person name="Kellogg E."/>
        </authorList>
    </citation>
    <scope>NUCLEOTIDE SEQUENCE [LARGE SCALE GENOMIC DNA]</scope>
</reference>
<dbReference type="Gramene" id="TKW29198">
    <property type="protein sequence ID" value="TKW29198"/>
    <property type="gene ID" value="SEVIR_3G380300v2"/>
</dbReference>
<feature type="compositionally biased region" description="Low complexity" evidence="1">
    <location>
        <begin position="145"/>
        <end position="155"/>
    </location>
</feature>
<evidence type="ECO:0000256" key="1">
    <source>
        <dbReference type="SAM" id="MobiDB-lite"/>
    </source>
</evidence>